<gene>
    <name evidence="1" type="ORF">SAG0136_05680</name>
</gene>
<name>V6Z1X0_STRAG</name>
<dbReference type="Proteomes" id="UP000018482">
    <property type="component" value="Unassembled WGS sequence"/>
</dbReference>
<accession>V6Z1X0</accession>
<dbReference type="EMBL" id="ANQC01000088">
    <property type="protein sequence ID" value="ESV54733.1"/>
    <property type="molecule type" value="Genomic_DNA"/>
</dbReference>
<proteinExistence type="predicted"/>
<evidence type="ECO:0000313" key="1">
    <source>
        <dbReference type="EMBL" id="ESV54733.1"/>
    </source>
</evidence>
<evidence type="ECO:0000313" key="2">
    <source>
        <dbReference type="Proteomes" id="UP000018482"/>
    </source>
</evidence>
<dbReference type="AlphaFoldDB" id="V6Z1X0"/>
<sequence>MAVSRLVSPQSHLTQYAMVFGNTGFIRIPIVDRLYGAQSVVYMAFSTICQAYQGFKTKII</sequence>
<reference evidence="1 2" key="1">
    <citation type="submission" date="2013-05" db="EMBL/GenBank/DDBJ databases">
        <authorList>
            <person name="Richards V.P."/>
            <person name="Durkin S.A.S."/>
            <person name="Kim M."/>
            <person name="Pavinski Bitar P.D."/>
            <person name="Stanhope M.J."/>
            <person name="Town C.D."/>
            <person name="Venter J.C."/>
        </authorList>
    </citation>
    <scope>NUCLEOTIDE SEQUENCE [LARGE SCALE GENOMIC DNA]</scope>
    <source>
        <strain evidence="1 2">LMG 14747</strain>
    </source>
</reference>
<organism evidence="1 2">
    <name type="scientific">Streptococcus agalactiae LMG 14747</name>
    <dbReference type="NCBI Taxonomy" id="1154860"/>
    <lineage>
        <taxon>Bacteria</taxon>
        <taxon>Bacillati</taxon>
        <taxon>Bacillota</taxon>
        <taxon>Bacilli</taxon>
        <taxon>Lactobacillales</taxon>
        <taxon>Streptococcaceae</taxon>
        <taxon>Streptococcus</taxon>
    </lineage>
</organism>
<protein>
    <submittedName>
        <fullName evidence="1">Uncharacterized protein</fullName>
    </submittedName>
</protein>
<comment type="caution">
    <text evidence="1">The sequence shown here is derived from an EMBL/GenBank/DDBJ whole genome shotgun (WGS) entry which is preliminary data.</text>
</comment>